<name>A0ABS4JUV6_9FIRM</name>
<accession>A0ABS4JUV6</accession>
<dbReference type="Gene3D" id="3.40.50.300">
    <property type="entry name" value="P-loop containing nucleotide triphosphate hydrolases"/>
    <property type="match status" value="2"/>
</dbReference>
<evidence type="ECO:0008006" key="3">
    <source>
        <dbReference type="Google" id="ProtNLM"/>
    </source>
</evidence>
<dbReference type="PANTHER" id="PTHR43788">
    <property type="entry name" value="DNA2/NAM7 HELICASE FAMILY MEMBER"/>
    <property type="match status" value="1"/>
</dbReference>
<organism evidence="1 2">
    <name type="scientific">Symbiobacterium terraclitae</name>
    <dbReference type="NCBI Taxonomy" id="557451"/>
    <lineage>
        <taxon>Bacteria</taxon>
        <taxon>Bacillati</taxon>
        <taxon>Bacillota</taxon>
        <taxon>Clostridia</taxon>
        <taxon>Eubacteriales</taxon>
        <taxon>Symbiobacteriaceae</taxon>
        <taxon>Symbiobacterium</taxon>
    </lineage>
</organism>
<dbReference type="InterPro" id="IPR050534">
    <property type="entry name" value="Coronavir_polyprotein_1ab"/>
</dbReference>
<dbReference type="InterPro" id="IPR027417">
    <property type="entry name" value="P-loop_NTPase"/>
</dbReference>
<dbReference type="RefSeq" id="WP_209467437.1">
    <property type="nucleotide sequence ID" value="NZ_JAGGLG010000026.1"/>
</dbReference>
<evidence type="ECO:0000313" key="1">
    <source>
        <dbReference type="EMBL" id="MBP2019322.1"/>
    </source>
</evidence>
<keyword evidence="2" id="KW-1185">Reference proteome</keyword>
<sequence length="977" mass="105273">MSTFRPPGQTTPFWTSLVRYYRSCLSREQELALQVPADPNARVLLRSPDEHLISRKATTTIVADPAHTKPILAYLNRRGRGITGTFIYGYPLAREGEQLYPVCYTEVSLEPGTAPQTVVLTRGARELLFNRRFLRFHAGLTDAEISELTRSWLSSRGPEPAQLLDQYLAGVDLQYDAVLFGAEGLGQVRGPARELQLMEQLRKDRLPDTIRIFSGEQGLPSARETDDYLAVLPADADQVRVLKRWQVPFMAVTGPAGSGRGRTAANLVATAAAAGRLVLYVTPGGRLPDEFTAAFPGVLHIGSREAWLSSLQYALRVLQELKEQDAAPPDASALTAQSRELGRELDRLQAEQRHLASLATLGVAVEPVAARVEAEVTRHPRRAWIEALAGQVTAANAAQFSPEQLTALRELHLRALAWLDDSGSLGLLGQRRRTGQIKTALRQAGVPDFCHPEGDLREQVAGLSLLIQAYPLLLVRARRLLAGAVAGNSPAQAAANAAAAAERKAAVDRQLLRAAWLRRAAGLRPHLDQIIAAVTGEIEALEKGGPQRSVLSRQRFTDLLRAFPVVVSPHLAVAGVVPNEPELFDLLVLDDASQVSIPAFLPVLYRARRAVLLGDESGAAPISCLGPEEDSRLLGQVEGHNLAAFAYTEVTPLHRALAVTGPQTLRLGGRYHPRERAQFVNVDDGQTLFPAPAAVSQAQNPLEARAVLLQATRLIDAGVSDIALCSPFSGQVHLLRQLLARLAEAERDPGRAAALRAIRVYAADEIASRHRAVLISLVLAGGATPESLNWLNERSRHLARALDCATERAVLVGRRETLAGIPAVAGLLDGEAGRAEADAPGLRPEALGFLPAERAQHEACLAAENAVTEGLTGPARELYNRLAALLRQRNVLLAPRLPLAWTLGPALANLPGPLRDAVPAVHPLVTVLDRDSLLPLAVVELEAGEPGPAAGICSQAGIRYLAVAPGDWDRLREIKDG</sequence>
<dbReference type="Proteomes" id="UP001519289">
    <property type="component" value="Unassembled WGS sequence"/>
</dbReference>
<gene>
    <name evidence="1" type="ORF">J2Z79_002749</name>
</gene>
<dbReference type="PANTHER" id="PTHR43788:SF8">
    <property type="entry name" value="DNA-BINDING PROTEIN SMUBP-2"/>
    <property type="match status" value="1"/>
</dbReference>
<dbReference type="SUPFAM" id="SSF52540">
    <property type="entry name" value="P-loop containing nucleoside triphosphate hydrolases"/>
    <property type="match status" value="1"/>
</dbReference>
<comment type="caution">
    <text evidence="1">The sequence shown here is derived from an EMBL/GenBank/DDBJ whole genome shotgun (WGS) entry which is preliminary data.</text>
</comment>
<evidence type="ECO:0000313" key="2">
    <source>
        <dbReference type="Proteomes" id="UP001519289"/>
    </source>
</evidence>
<dbReference type="EMBL" id="JAGGLG010000026">
    <property type="protein sequence ID" value="MBP2019322.1"/>
    <property type="molecule type" value="Genomic_DNA"/>
</dbReference>
<reference evidence="1 2" key="1">
    <citation type="submission" date="2021-03" db="EMBL/GenBank/DDBJ databases">
        <title>Genomic Encyclopedia of Type Strains, Phase IV (KMG-IV): sequencing the most valuable type-strain genomes for metagenomic binning, comparative biology and taxonomic classification.</title>
        <authorList>
            <person name="Goeker M."/>
        </authorList>
    </citation>
    <scope>NUCLEOTIDE SEQUENCE [LARGE SCALE GENOMIC DNA]</scope>
    <source>
        <strain evidence="1 2">DSM 27138</strain>
    </source>
</reference>
<proteinExistence type="predicted"/>
<protein>
    <recommendedName>
        <fullName evidence="3">DNA2/NAM7 helicase-like C-terminal domain-containing protein</fullName>
    </recommendedName>
</protein>